<name>A0A1L8WGT6_9ENTE</name>
<sequence>MLHDRAKIQEGKKIVKKHVKILGIFICIGGLLLGRMSYLEHRKAQRAADLLTAERQSVKVLKEKFAEIKEVKVEHFKKNHMTGTYGALVTMINMEGNEVFFDYFYTKEANEIGSYGIENREVQKEGRTTNIIKVTYTNGEVAYI</sequence>
<gene>
    <name evidence="2" type="ORF">RV14_GL000618</name>
</gene>
<dbReference type="Proteomes" id="UP000182152">
    <property type="component" value="Unassembled WGS sequence"/>
</dbReference>
<protein>
    <submittedName>
        <fullName evidence="2">Uncharacterized protein</fullName>
    </submittedName>
</protein>
<organism evidence="2 3">
    <name type="scientific">Enterococcus ratti</name>
    <dbReference type="NCBI Taxonomy" id="150033"/>
    <lineage>
        <taxon>Bacteria</taxon>
        <taxon>Bacillati</taxon>
        <taxon>Bacillota</taxon>
        <taxon>Bacilli</taxon>
        <taxon>Lactobacillales</taxon>
        <taxon>Enterococcaceae</taxon>
        <taxon>Enterococcus</taxon>
    </lineage>
</organism>
<comment type="caution">
    <text evidence="2">The sequence shown here is derived from an EMBL/GenBank/DDBJ whole genome shotgun (WGS) entry which is preliminary data.</text>
</comment>
<keyword evidence="1" id="KW-1133">Transmembrane helix</keyword>
<proteinExistence type="predicted"/>
<dbReference type="EMBL" id="JXLB01000015">
    <property type="protein sequence ID" value="OJG80249.1"/>
    <property type="molecule type" value="Genomic_DNA"/>
</dbReference>
<feature type="transmembrane region" description="Helical" evidence="1">
    <location>
        <begin position="21"/>
        <end position="38"/>
    </location>
</feature>
<keyword evidence="1" id="KW-0472">Membrane</keyword>
<dbReference type="AlphaFoldDB" id="A0A1L8WGT6"/>
<evidence type="ECO:0000256" key="1">
    <source>
        <dbReference type="SAM" id="Phobius"/>
    </source>
</evidence>
<evidence type="ECO:0000313" key="2">
    <source>
        <dbReference type="EMBL" id="OJG80249.1"/>
    </source>
</evidence>
<evidence type="ECO:0000313" key="3">
    <source>
        <dbReference type="Proteomes" id="UP000182152"/>
    </source>
</evidence>
<keyword evidence="1" id="KW-0812">Transmembrane</keyword>
<accession>A0A1L8WGT6</accession>
<dbReference type="STRING" id="150033.RV14_GL000618"/>
<keyword evidence="3" id="KW-1185">Reference proteome</keyword>
<reference evidence="2 3" key="1">
    <citation type="submission" date="2014-12" db="EMBL/GenBank/DDBJ databases">
        <title>Draft genome sequences of 29 type strains of Enterococci.</title>
        <authorList>
            <person name="Zhong Z."/>
            <person name="Sun Z."/>
            <person name="Liu W."/>
            <person name="Zhang W."/>
            <person name="Zhang H."/>
        </authorList>
    </citation>
    <scope>NUCLEOTIDE SEQUENCE [LARGE SCALE GENOMIC DNA]</scope>
    <source>
        <strain evidence="2 3">DSM 15687</strain>
    </source>
</reference>